<gene>
    <name evidence="3" type="ORF">MI149_07585</name>
</gene>
<feature type="chain" id="PRO_5046800039" description="PE-PGRS family protein" evidence="2">
    <location>
        <begin position="29"/>
        <end position="284"/>
    </location>
</feature>
<keyword evidence="2" id="KW-0732">Signal</keyword>
<dbReference type="InterPro" id="IPR006311">
    <property type="entry name" value="TAT_signal"/>
</dbReference>
<sequence length="284" mass="29051">MENIARRSVLTAAALTTAGALALTPVTAAPLNAHSPIRISTQTVALTDAWSQLFTDTASSVTGLVTMTIGANNNYPLPSPTFPLAPVVTQLVLNQFAYAGLLLTGQGGQIPGWIGAHLTEVGKIAQLAISAVPGVAFEQVRAPFFAAAQTLEFIANSANPLTALFQAPAVFLNIALNSQYGLLGFTGPIGLSLIFRNLLANAVYTPLPSVVLPFKTASKAAAQPKAAATPTPVKPAAAPSGTASSARSKHTAPSSAASSKRRPSASTKTDAKGADTGRGRSNRK</sequence>
<dbReference type="RefSeq" id="WP_240179279.1">
    <property type="nucleotide sequence ID" value="NZ_CP092362.2"/>
</dbReference>
<feature type="compositionally biased region" description="Basic and acidic residues" evidence="1">
    <location>
        <begin position="269"/>
        <end position="278"/>
    </location>
</feature>
<dbReference type="PROSITE" id="PS51318">
    <property type="entry name" value="TAT"/>
    <property type="match status" value="1"/>
</dbReference>
<evidence type="ECO:0000256" key="1">
    <source>
        <dbReference type="SAM" id="MobiDB-lite"/>
    </source>
</evidence>
<keyword evidence="4" id="KW-1185">Reference proteome</keyword>
<accession>A0ABY3TN98</accession>
<dbReference type="EMBL" id="CP092362">
    <property type="protein sequence ID" value="ULN42941.1"/>
    <property type="molecule type" value="Genomic_DNA"/>
</dbReference>
<reference evidence="3" key="1">
    <citation type="submission" date="2022-08" db="EMBL/GenBank/DDBJ databases">
        <title>Whole genome sequencing of non-tuberculosis mycobacteria type-strains.</title>
        <authorList>
            <person name="Igarashi Y."/>
            <person name="Osugi A."/>
            <person name="Mitarai S."/>
        </authorList>
    </citation>
    <scope>NUCLEOTIDE SEQUENCE</scope>
    <source>
        <strain evidence="3">JCM 16369</strain>
    </source>
</reference>
<evidence type="ECO:0000256" key="2">
    <source>
        <dbReference type="SAM" id="SignalP"/>
    </source>
</evidence>
<feature type="compositionally biased region" description="Low complexity" evidence="1">
    <location>
        <begin position="224"/>
        <end position="268"/>
    </location>
</feature>
<protein>
    <recommendedName>
        <fullName evidence="5">PE-PGRS family protein</fullName>
    </recommendedName>
</protein>
<feature type="region of interest" description="Disordered" evidence="1">
    <location>
        <begin position="224"/>
        <end position="284"/>
    </location>
</feature>
<feature type="signal peptide" evidence="2">
    <location>
        <begin position="1"/>
        <end position="28"/>
    </location>
</feature>
<proteinExistence type="predicted"/>
<organism evidence="3 4">
    <name type="scientific">Mycolicibacterium crocinum</name>
    <dbReference type="NCBI Taxonomy" id="388459"/>
    <lineage>
        <taxon>Bacteria</taxon>
        <taxon>Bacillati</taxon>
        <taxon>Actinomycetota</taxon>
        <taxon>Actinomycetes</taxon>
        <taxon>Mycobacteriales</taxon>
        <taxon>Mycobacteriaceae</taxon>
        <taxon>Mycolicibacterium</taxon>
    </lineage>
</organism>
<evidence type="ECO:0008006" key="5">
    <source>
        <dbReference type="Google" id="ProtNLM"/>
    </source>
</evidence>
<dbReference type="Proteomes" id="UP001055337">
    <property type="component" value="Chromosome"/>
</dbReference>
<evidence type="ECO:0000313" key="3">
    <source>
        <dbReference type="EMBL" id="ULN42941.1"/>
    </source>
</evidence>
<name>A0ABY3TN98_9MYCO</name>
<evidence type="ECO:0000313" key="4">
    <source>
        <dbReference type="Proteomes" id="UP001055337"/>
    </source>
</evidence>